<dbReference type="CDD" id="cd03449">
    <property type="entry name" value="R_hydratase"/>
    <property type="match status" value="1"/>
</dbReference>
<dbReference type="InterPro" id="IPR002539">
    <property type="entry name" value="MaoC-like_dom"/>
</dbReference>
<reference evidence="2" key="2">
    <citation type="submission" date="2025-09" db="UniProtKB">
        <authorList>
            <consortium name="Ensembl"/>
        </authorList>
    </citation>
    <scope>IDENTIFICATION</scope>
</reference>
<dbReference type="Proteomes" id="UP000261520">
    <property type="component" value="Unplaced"/>
</dbReference>
<organism evidence="2 3">
    <name type="scientific">Periophthalmus magnuspinnatus</name>
    <dbReference type="NCBI Taxonomy" id="409849"/>
    <lineage>
        <taxon>Eukaryota</taxon>
        <taxon>Metazoa</taxon>
        <taxon>Chordata</taxon>
        <taxon>Craniata</taxon>
        <taxon>Vertebrata</taxon>
        <taxon>Euteleostomi</taxon>
        <taxon>Actinopterygii</taxon>
        <taxon>Neopterygii</taxon>
        <taxon>Teleostei</taxon>
        <taxon>Neoteleostei</taxon>
        <taxon>Acanthomorphata</taxon>
        <taxon>Gobiaria</taxon>
        <taxon>Gobiiformes</taxon>
        <taxon>Gobioidei</taxon>
        <taxon>Gobiidae</taxon>
        <taxon>Oxudercinae</taxon>
        <taxon>Periophthalmus</taxon>
    </lineage>
</organism>
<accession>A0A3B3Z995</accession>
<protein>
    <recommendedName>
        <fullName evidence="1">MaoC-like domain-containing protein</fullName>
    </recommendedName>
</protein>
<dbReference type="Pfam" id="PF01575">
    <property type="entry name" value="MaoC_dehydratas"/>
    <property type="match status" value="1"/>
</dbReference>
<dbReference type="InterPro" id="IPR050965">
    <property type="entry name" value="UPF0336/Enoyl-CoA_hydratase"/>
</dbReference>
<feature type="domain" description="MaoC-like" evidence="1">
    <location>
        <begin position="41"/>
        <end position="146"/>
    </location>
</feature>
<dbReference type="Gene3D" id="3.10.129.10">
    <property type="entry name" value="Hotdog Thioesterase"/>
    <property type="match status" value="1"/>
</dbReference>
<evidence type="ECO:0000313" key="3">
    <source>
        <dbReference type="Proteomes" id="UP000261520"/>
    </source>
</evidence>
<dbReference type="InterPro" id="IPR029069">
    <property type="entry name" value="HotDog_dom_sf"/>
</dbReference>
<dbReference type="GO" id="GO:0005739">
    <property type="term" value="C:mitochondrion"/>
    <property type="evidence" value="ECO:0007669"/>
    <property type="project" value="TreeGrafter"/>
</dbReference>
<dbReference type="SUPFAM" id="SSF54637">
    <property type="entry name" value="Thioesterase/thiol ester dehydrase-isomerase"/>
    <property type="match status" value="1"/>
</dbReference>
<dbReference type="GO" id="GO:0006633">
    <property type="term" value="P:fatty acid biosynthetic process"/>
    <property type="evidence" value="ECO:0007669"/>
    <property type="project" value="TreeGrafter"/>
</dbReference>
<evidence type="ECO:0000259" key="1">
    <source>
        <dbReference type="Pfam" id="PF01575"/>
    </source>
</evidence>
<name>A0A3B3Z995_9GOBI</name>
<keyword evidence="3" id="KW-1185">Reference proteome</keyword>
<proteinExistence type="predicted"/>
<dbReference type="Ensembl" id="ENSPMGT00000001237.1">
    <property type="protein sequence ID" value="ENSPMGP00000001170.1"/>
    <property type="gene ID" value="ENSPMGG00000001054.1"/>
</dbReference>
<reference evidence="2" key="1">
    <citation type="submission" date="2025-08" db="UniProtKB">
        <authorList>
            <consortium name="Ensembl"/>
        </authorList>
    </citation>
    <scope>IDENTIFICATION</scope>
</reference>
<dbReference type="STRING" id="409849.ENSPMGP00000001170"/>
<evidence type="ECO:0000313" key="2">
    <source>
        <dbReference type="Ensembl" id="ENSPMGP00000001170.1"/>
    </source>
</evidence>
<dbReference type="PANTHER" id="PTHR43437:SF3">
    <property type="entry name" value="HYDROXYACYL-THIOESTER DEHYDRATASE TYPE 2, MITOCHONDRIAL"/>
    <property type="match status" value="1"/>
</dbReference>
<dbReference type="GO" id="GO:0018812">
    <property type="term" value="F:3-hydroxyacyl-CoA dehydratase activity"/>
    <property type="evidence" value="ECO:0007669"/>
    <property type="project" value="UniProtKB-ARBA"/>
</dbReference>
<dbReference type="GO" id="GO:0019171">
    <property type="term" value="F:(3R)-hydroxyacyl-[acyl-carrier-protein] dehydratase activity"/>
    <property type="evidence" value="ECO:0007669"/>
    <property type="project" value="TreeGrafter"/>
</dbReference>
<dbReference type="PANTHER" id="PTHR43437">
    <property type="entry name" value="HYDROXYACYL-THIOESTER DEHYDRATASE TYPE 2, MITOCHONDRIAL-RELATED"/>
    <property type="match status" value="1"/>
</dbReference>
<sequence length="165" mass="18007">MWLSSKTGLRCGLTTALRSGLSLDLPCSGFYLRSLHVGQVFSLTRTFSEQDLVQFSVLTGDSNPLHLDQDFVKTTVYSRPLVHGVLVNGLISALLGSNAPGCILLKQEIRFPAPLFTNEPVLAQVQVQRVRLSTALVSVRVQTKDQTENLKVVLEGTVTPEKPSS</sequence>
<dbReference type="AlphaFoldDB" id="A0A3B3Z995"/>